<accession>A0ABU4Y3K6</accession>
<dbReference type="Gene3D" id="3.40.50.720">
    <property type="entry name" value="NAD(P)-binding Rossmann-like Domain"/>
    <property type="match status" value="1"/>
</dbReference>
<dbReference type="RefSeq" id="WP_320289005.1">
    <property type="nucleotide sequence ID" value="NZ_JAVIIW010000023.1"/>
</dbReference>
<evidence type="ECO:0000313" key="1">
    <source>
        <dbReference type="EMBL" id="MDX8480695.1"/>
    </source>
</evidence>
<evidence type="ECO:0008006" key="3">
    <source>
        <dbReference type="Google" id="ProtNLM"/>
    </source>
</evidence>
<proteinExistence type="predicted"/>
<organism evidence="1 2">
    <name type="scientific">Mesorhizobium album</name>
    <dbReference type="NCBI Taxonomy" id="3072314"/>
    <lineage>
        <taxon>Bacteria</taxon>
        <taxon>Pseudomonadati</taxon>
        <taxon>Pseudomonadota</taxon>
        <taxon>Alphaproteobacteria</taxon>
        <taxon>Hyphomicrobiales</taxon>
        <taxon>Phyllobacteriaceae</taxon>
        <taxon>Mesorhizobium</taxon>
    </lineage>
</organism>
<comment type="caution">
    <text evidence="1">The sequence shown here is derived from an EMBL/GenBank/DDBJ whole genome shotgun (WGS) entry which is preliminary data.</text>
</comment>
<dbReference type="Gene3D" id="3.90.180.10">
    <property type="entry name" value="Medium-chain alcohol dehydrogenases, catalytic domain"/>
    <property type="match status" value="1"/>
</dbReference>
<dbReference type="Proteomes" id="UP001287059">
    <property type="component" value="Unassembled WGS sequence"/>
</dbReference>
<keyword evidence="2" id="KW-1185">Reference proteome</keyword>
<sequence>MGQTVVGERSVLGSLTGSPLDNERTLAFSVLAEIRPKFETMPLEKANEAYQRMKSGNVQFRMVLTIKDDDDADQ</sequence>
<dbReference type="EMBL" id="JAVIIW010000023">
    <property type="protein sequence ID" value="MDX8480695.1"/>
    <property type="molecule type" value="Genomic_DNA"/>
</dbReference>
<gene>
    <name evidence="1" type="ORF">RFN28_19810</name>
</gene>
<name>A0ABU4Y3K6_9HYPH</name>
<evidence type="ECO:0000313" key="2">
    <source>
        <dbReference type="Proteomes" id="UP001287059"/>
    </source>
</evidence>
<reference evidence="1 2" key="1">
    <citation type="submission" date="2023-08" db="EMBL/GenBank/DDBJ databases">
        <title>Implementing the SeqCode for naming new Mesorhizobium species isolated from Vachellia karroo root nodules.</title>
        <authorList>
            <person name="Van Lill M."/>
        </authorList>
    </citation>
    <scope>NUCLEOTIDE SEQUENCE [LARGE SCALE GENOMIC DNA]</scope>
    <source>
        <strain evidence="1 2">VK24D</strain>
    </source>
</reference>
<protein>
    <recommendedName>
        <fullName evidence="3">Alcohol dehydrogenase</fullName>
    </recommendedName>
</protein>